<dbReference type="GO" id="GO:0005634">
    <property type="term" value="C:nucleus"/>
    <property type="evidence" value="ECO:0007669"/>
    <property type="project" value="TreeGrafter"/>
</dbReference>
<dbReference type="OMA" id="CKKSANC"/>
<dbReference type="EMBL" id="CAJNNV010031253">
    <property type="protein sequence ID" value="CAE8635158.1"/>
    <property type="molecule type" value="Genomic_DNA"/>
</dbReference>
<evidence type="ECO:0000256" key="2">
    <source>
        <dbReference type="SAM" id="SignalP"/>
    </source>
</evidence>
<dbReference type="GO" id="GO:0051879">
    <property type="term" value="F:Hsp90 protein binding"/>
    <property type="evidence" value="ECO:0007669"/>
    <property type="project" value="InterPro"/>
</dbReference>
<dbReference type="PANTHER" id="PTHR22932:SF1">
    <property type="entry name" value="CO-CHAPERONE PROTEIN DAF-41"/>
    <property type="match status" value="1"/>
</dbReference>
<feature type="signal peptide" evidence="2">
    <location>
        <begin position="1"/>
        <end position="27"/>
    </location>
</feature>
<dbReference type="GO" id="GO:0051087">
    <property type="term" value="F:protein-folding chaperone binding"/>
    <property type="evidence" value="ECO:0007669"/>
    <property type="project" value="TreeGrafter"/>
</dbReference>
<dbReference type="OrthoDB" id="1564555at2759"/>
<feature type="domain" description="CS" evidence="3">
    <location>
        <begin position="125"/>
        <end position="225"/>
    </location>
</feature>
<dbReference type="GO" id="GO:0051131">
    <property type="term" value="P:chaperone-mediated protein complex assembly"/>
    <property type="evidence" value="ECO:0007669"/>
    <property type="project" value="TreeGrafter"/>
</dbReference>
<keyword evidence="5" id="KW-1185">Reference proteome</keyword>
<proteinExistence type="inferred from homology"/>
<dbReference type="PANTHER" id="PTHR22932">
    <property type="entry name" value="TELOMERASE-BINDING PROTEIN P23 HSP90 CO-CHAPERONE"/>
    <property type="match status" value="1"/>
</dbReference>
<dbReference type="InterPro" id="IPR008978">
    <property type="entry name" value="HSP20-like_chaperone"/>
</dbReference>
<accession>A0A813HAJ0</accession>
<gene>
    <name evidence="4" type="ORF">PGLA1383_LOCUS50759</name>
</gene>
<keyword evidence="2" id="KW-0732">Signal</keyword>
<comment type="caution">
    <text evidence="4">The sequence shown here is derived from an EMBL/GenBank/DDBJ whole genome shotgun (WGS) entry which is preliminary data.</text>
</comment>
<dbReference type="AlphaFoldDB" id="A0A813HAJ0"/>
<feature type="chain" id="PRO_5032727314" description="CS domain-containing protein" evidence="2">
    <location>
        <begin position="28"/>
        <end position="641"/>
    </location>
</feature>
<dbReference type="Proteomes" id="UP000654075">
    <property type="component" value="Unassembled WGS sequence"/>
</dbReference>
<protein>
    <recommendedName>
        <fullName evidence="3">CS domain-containing protein</fullName>
    </recommendedName>
</protein>
<evidence type="ECO:0000313" key="5">
    <source>
        <dbReference type="Proteomes" id="UP000654075"/>
    </source>
</evidence>
<dbReference type="InterPro" id="IPR007052">
    <property type="entry name" value="CS_dom"/>
</dbReference>
<evidence type="ECO:0000313" key="4">
    <source>
        <dbReference type="EMBL" id="CAE8635158.1"/>
    </source>
</evidence>
<sequence length="641" mass="70761">MPRVSPYLARCPRRVLLWLTLWAAALADPVKDSAALLQALDSALSQDEATALLAPHMDNLQSLGQQVMEKVVLRQWWDLARDIVAKSHKQQVDLSFAVRSAVRSLKEEADELLRTLNPKYGLAQQVTPAFQWAQNDTSIFLTIKYTVRWNAPGALEVTEPSVNMSGNFFNFSGLGKHSNNKYRYFLSLDLFDNINADVSTWSSASVGRLSVTLRKRWARKWPRLLWEKKAKIANMHVWMEMQEKLDSTLGGMSSVSNSPITCGATNKLYCIGTDTCKKSANCSQCPGKTEPDLEAFLCAGKPSEKASLGFQDTDMDEHQLGGEIKITRARHDFDVDTYSVFWGKDDRNKLEMTDGKEALVGEALSSSLDLQVRLPQSTLIPDGATHLLVFSQNGYGEYSDPGSLVLKDAALPKAKPGGLVFDDEDGEKGAVRGRVTVLRAENEHKISEYSLHWGRSSTRRSSSSSFISDVRKEEGKDVSHWISHQKIPEGATHLLAFSKNEFGEHPAPASVKIVDKTKPCLEKGADDCPSGVQVSVDSDPDPQQLQVKVAITPAKAESSIDAYALFWGKQSCDSGVENAKNGHIRDFKVGESMEADLPVDTLVPDGSTHLLVFARKDGLGESDFCVSVPIEDNREAEKKEL</sequence>
<name>A0A813HAJ0_POLGL</name>
<dbReference type="Gene3D" id="2.60.40.790">
    <property type="match status" value="1"/>
</dbReference>
<dbReference type="GO" id="GO:0006457">
    <property type="term" value="P:protein folding"/>
    <property type="evidence" value="ECO:0007669"/>
    <property type="project" value="TreeGrafter"/>
</dbReference>
<dbReference type="GO" id="GO:0005829">
    <property type="term" value="C:cytosol"/>
    <property type="evidence" value="ECO:0007669"/>
    <property type="project" value="TreeGrafter"/>
</dbReference>
<evidence type="ECO:0000259" key="3">
    <source>
        <dbReference type="PROSITE" id="PS51203"/>
    </source>
</evidence>
<organism evidence="4 5">
    <name type="scientific">Polarella glacialis</name>
    <name type="common">Dinoflagellate</name>
    <dbReference type="NCBI Taxonomy" id="89957"/>
    <lineage>
        <taxon>Eukaryota</taxon>
        <taxon>Sar</taxon>
        <taxon>Alveolata</taxon>
        <taxon>Dinophyceae</taxon>
        <taxon>Suessiales</taxon>
        <taxon>Suessiaceae</taxon>
        <taxon>Polarella</taxon>
    </lineage>
</organism>
<reference evidence="4" key="1">
    <citation type="submission" date="2021-02" db="EMBL/GenBank/DDBJ databases">
        <authorList>
            <person name="Dougan E. K."/>
            <person name="Rhodes N."/>
            <person name="Thang M."/>
            <person name="Chan C."/>
        </authorList>
    </citation>
    <scope>NUCLEOTIDE SEQUENCE</scope>
</reference>
<evidence type="ECO:0000256" key="1">
    <source>
        <dbReference type="ARBA" id="ARBA00025733"/>
    </source>
</evidence>
<dbReference type="SUPFAM" id="SSF49764">
    <property type="entry name" value="HSP20-like chaperones"/>
    <property type="match status" value="1"/>
</dbReference>
<comment type="similarity">
    <text evidence="1">Belongs to the p23/wos2 family.</text>
</comment>
<dbReference type="PROSITE" id="PS51203">
    <property type="entry name" value="CS"/>
    <property type="match status" value="1"/>
</dbReference>
<dbReference type="InterPro" id="IPR045250">
    <property type="entry name" value="p23-like"/>
</dbReference>